<dbReference type="GO" id="GO:0008080">
    <property type="term" value="F:N-acetyltransferase activity"/>
    <property type="evidence" value="ECO:0007669"/>
    <property type="project" value="InterPro"/>
</dbReference>
<organism evidence="3 4">
    <name type="scientific">Gymnopilus junonius</name>
    <name type="common">Spectacular rustgill mushroom</name>
    <name type="synonym">Gymnopilus spectabilis subsp. junonius</name>
    <dbReference type="NCBI Taxonomy" id="109634"/>
    <lineage>
        <taxon>Eukaryota</taxon>
        <taxon>Fungi</taxon>
        <taxon>Dikarya</taxon>
        <taxon>Basidiomycota</taxon>
        <taxon>Agaricomycotina</taxon>
        <taxon>Agaricomycetes</taxon>
        <taxon>Agaricomycetidae</taxon>
        <taxon>Agaricales</taxon>
        <taxon>Agaricineae</taxon>
        <taxon>Hymenogastraceae</taxon>
        <taxon>Gymnopilus</taxon>
    </lineage>
</organism>
<evidence type="ECO:0000256" key="1">
    <source>
        <dbReference type="ARBA" id="ARBA00022679"/>
    </source>
</evidence>
<dbReference type="InterPro" id="IPR016181">
    <property type="entry name" value="Acyl_CoA_acyltransferase"/>
</dbReference>
<dbReference type="PROSITE" id="PS51186">
    <property type="entry name" value="GNAT"/>
    <property type="match status" value="1"/>
</dbReference>
<dbReference type="CDD" id="cd04301">
    <property type="entry name" value="NAT_SF"/>
    <property type="match status" value="1"/>
</dbReference>
<sequence length="133" mass="14482">MYGVFATGLLLSSRSASRIPGILLSAGTAGLFFFWRRHLWNIFGNFYQAAMEQDLSDIGKHYGSEPSAFWVAEVATGSETGTVIGCVGLDASTTQDSTTVEIRRMVVSPKYQRHGVGSLLLTTAIEHARSHEL</sequence>
<dbReference type="InterPro" id="IPR000182">
    <property type="entry name" value="GNAT_dom"/>
</dbReference>
<dbReference type="OrthoDB" id="41532at2759"/>
<dbReference type="AlphaFoldDB" id="A0A9P5N8S1"/>
<comment type="caution">
    <text evidence="3">The sequence shown here is derived from an EMBL/GenBank/DDBJ whole genome shotgun (WGS) entry which is preliminary data.</text>
</comment>
<evidence type="ECO:0000313" key="4">
    <source>
        <dbReference type="Proteomes" id="UP000724874"/>
    </source>
</evidence>
<dbReference type="PANTHER" id="PTHR13947:SF37">
    <property type="entry name" value="LD18367P"/>
    <property type="match status" value="1"/>
</dbReference>
<keyword evidence="4" id="KW-1185">Reference proteome</keyword>
<dbReference type="EMBL" id="JADNYJ010000663">
    <property type="protein sequence ID" value="KAF8868406.1"/>
    <property type="molecule type" value="Genomic_DNA"/>
</dbReference>
<dbReference type="Gene3D" id="3.40.630.30">
    <property type="match status" value="1"/>
</dbReference>
<reference evidence="3" key="1">
    <citation type="submission" date="2020-11" db="EMBL/GenBank/DDBJ databases">
        <authorList>
            <consortium name="DOE Joint Genome Institute"/>
            <person name="Ahrendt S."/>
            <person name="Riley R."/>
            <person name="Andreopoulos W."/>
            <person name="LaButti K."/>
            <person name="Pangilinan J."/>
            <person name="Ruiz-duenas F.J."/>
            <person name="Barrasa J.M."/>
            <person name="Sanchez-Garcia M."/>
            <person name="Camarero S."/>
            <person name="Miyauchi S."/>
            <person name="Serrano A."/>
            <person name="Linde D."/>
            <person name="Babiker R."/>
            <person name="Drula E."/>
            <person name="Ayuso-Fernandez I."/>
            <person name="Pacheco R."/>
            <person name="Padilla G."/>
            <person name="Ferreira P."/>
            <person name="Barriuso J."/>
            <person name="Kellner H."/>
            <person name="Castanera R."/>
            <person name="Alfaro M."/>
            <person name="Ramirez L."/>
            <person name="Pisabarro A.G."/>
            <person name="Kuo A."/>
            <person name="Tritt A."/>
            <person name="Lipzen A."/>
            <person name="He G."/>
            <person name="Yan M."/>
            <person name="Ng V."/>
            <person name="Cullen D."/>
            <person name="Martin F."/>
            <person name="Rosso M.-N."/>
            <person name="Henrissat B."/>
            <person name="Hibbett D."/>
            <person name="Martinez A.T."/>
            <person name="Grigoriev I.V."/>
        </authorList>
    </citation>
    <scope>NUCLEOTIDE SEQUENCE</scope>
    <source>
        <strain evidence="3">AH 44721</strain>
    </source>
</reference>
<keyword evidence="1" id="KW-0808">Transferase</keyword>
<dbReference type="SUPFAM" id="SSF55729">
    <property type="entry name" value="Acyl-CoA N-acyltransferases (Nat)"/>
    <property type="match status" value="1"/>
</dbReference>
<proteinExistence type="predicted"/>
<accession>A0A9P5N8S1</accession>
<feature type="domain" description="N-acetyltransferase" evidence="2">
    <location>
        <begin position="30"/>
        <end position="133"/>
    </location>
</feature>
<evidence type="ECO:0000313" key="3">
    <source>
        <dbReference type="EMBL" id="KAF8868406.1"/>
    </source>
</evidence>
<dbReference type="InterPro" id="IPR050769">
    <property type="entry name" value="NAT_camello-type"/>
</dbReference>
<name>A0A9P5N8S1_GYMJU</name>
<protein>
    <recommendedName>
        <fullName evidence="2">N-acetyltransferase domain-containing protein</fullName>
    </recommendedName>
</protein>
<dbReference type="PANTHER" id="PTHR13947">
    <property type="entry name" value="GNAT FAMILY N-ACETYLTRANSFERASE"/>
    <property type="match status" value="1"/>
</dbReference>
<evidence type="ECO:0000259" key="2">
    <source>
        <dbReference type="PROSITE" id="PS51186"/>
    </source>
</evidence>
<gene>
    <name evidence="3" type="ORF">CPB84DRAFT_1636078</name>
</gene>
<feature type="non-terminal residue" evidence="3">
    <location>
        <position position="133"/>
    </location>
</feature>
<dbReference type="Pfam" id="PF00583">
    <property type="entry name" value="Acetyltransf_1"/>
    <property type="match status" value="1"/>
</dbReference>
<dbReference type="Proteomes" id="UP000724874">
    <property type="component" value="Unassembled WGS sequence"/>
</dbReference>